<feature type="compositionally biased region" description="Basic residues" evidence="2">
    <location>
        <begin position="77"/>
        <end position="91"/>
    </location>
</feature>
<keyword evidence="4" id="KW-1185">Reference proteome</keyword>
<reference evidence="3" key="1">
    <citation type="submission" date="2020-04" db="EMBL/GenBank/DDBJ databases">
        <authorList>
            <person name="Alioto T."/>
            <person name="Alioto T."/>
            <person name="Gomez Garrido J."/>
        </authorList>
    </citation>
    <scope>NUCLEOTIDE SEQUENCE</scope>
    <source>
        <strain evidence="3">A484AB</strain>
    </source>
</reference>
<feature type="coiled-coil region" evidence="1">
    <location>
        <begin position="319"/>
        <end position="381"/>
    </location>
</feature>
<evidence type="ECO:0000256" key="1">
    <source>
        <dbReference type="SAM" id="Coils"/>
    </source>
</evidence>
<sequence length="402" mass="46567">MNEETEEHENTPERLRKLKAVTAEETKEGQGDEDENTSDNSDQDETFEFMDDEGSREKRKKLKGDKVDNIIREERIKKKRKIKGKKRKVLSKGHTEEVNDVERKREENEVENLEENDIKTKGKVKSNVVSQGNTKETSSVEKTSERKKKKRKITDESRMKEKLEKSKKAKLVKSGTDEDNMQTGDLDEKNRERWMKGKVVKYVKVKDGVIRGVIVLHKGNYLERPVQLVCPLEIRSVVKEDQGRDSISYIMADEQQSTKRSAQNSKTIDLCTPIKPVKSKIKKINASEKGTEEKEGEKDVDMRQIHQMFTTMMTKLEKLDAIEADMKEIKHSLEFAHAEIADLKKENDTSKANQAEAKEKIEKLEQDNTTLRNKIVDLQARSMRDNLLFFNIQNVTKKTQLK</sequence>
<protein>
    <submittedName>
        <fullName evidence="3">Uncharacterized protein</fullName>
    </submittedName>
</protein>
<dbReference type="EMBL" id="CACRXK020001540">
    <property type="protein sequence ID" value="CAB3989721.1"/>
    <property type="molecule type" value="Genomic_DNA"/>
</dbReference>
<proteinExistence type="predicted"/>
<organism evidence="3 4">
    <name type="scientific">Paramuricea clavata</name>
    <name type="common">Red gorgonian</name>
    <name type="synonym">Violescent sea-whip</name>
    <dbReference type="NCBI Taxonomy" id="317549"/>
    <lineage>
        <taxon>Eukaryota</taxon>
        <taxon>Metazoa</taxon>
        <taxon>Cnidaria</taxon>
        <taxon>Anthozoa</taxon>
        <taxon>Octocorallia</taxon>
        <taxon>Malacalcyonacea</taxon>
        <taxon>Plexauridae</taxon>
        <taxon>Paramuricea</taxon>
    </lineage>
</organism>
<evidence type="ECO:0000313" key="3">
    <source>
        <dbReference type="EMBL" id="CAB3989721.1"/>
    </source>
</evidence>
<comment type="caution">
    <text evidence="3">The sequence shown here is derived from an EMBL/GenBank/DDBJ whole genome shotgun (WGS) entry which is preliminary data.</text>
</comment>
<gene>
    <name evidence="3" type="ORF">PACLA_8A051187</name>
</gene>
<feature type="compositionally biased region" description="Basic and acidic residues" evidence="2">
    <location>
        <begin position="64"/>
        <end position="76"/>
    </location>
</feature>
<dbReference type="AlphaFoldDB" id="A0A6S7GZL9"/>
<feature type="compositionally biased region" description="Acidic residues" evidence="2">
    <location>
        <begin position="31"/>
        <end position="54"/>
    </location>
</feature>
<keyword evidence="1" id="KW-0175">Coiled coil</keyword>
<evidence type="ECO:0000256" key="2">
    <source>
        <dbReference type="SAM" id="MobiDB-lite"/>
    </source>
</evidence>
<feature type="compositionally biased region" description="Basic and acidic residues" evidence="2">
    <location>
        <begin position="153"/>
        <end position="166"/>
    </location>
</feature>
<accession>A0A6S7GZL9</accession>
<name>A0A6S7GZL9_PARCT</name>
<evidence type="ECO:0000313" key="4">
    <source>
        <dbReference type="Proteomes" id="UP001152795"/>
    </source>
</evidence>
<dbReference type="Proteomes" id="UP001152795">
    <property type="component" value="Unassembled WGS sequence"/>
</dbReference>
<feature type="region of interest" description="Disordered" evidence="2">
    <location>
        <begin position="1"/>
        <end position="184"/>
    </location>
</feature>
<feature type="compositionally biased region" description="Basic and acidic residues" evidence="2">
    <location>
        <begin position="93"/>
        <end position="107"/>
    </location>
</feature>